<dbReference type="InterPro" id="IPR045051">
    <property type="entry name" value="SBT"/>
</dbReference>
<name>A0A7J7LL24_9MAGN</name>
<dbReference type="Proteomes" id="UP000541444">
    <property type="component" value="Unassembled WGS sequence"/>
</dbReference>
<reference evidence="3 4" key="1">
    <citation type="journal article" date="2020" name="IScience">
        <title>Genome Sequencing of the Endangered Kingdonia uniflora (Circaeasteraceae, Ranunculales) Reveals Potential Mechanisms of Evolutionary Specialization.</title>
        <authorList>
            <person name="Sun Y."/>
            <person name="Deng T."/>
            <person name="Zhang A."/>
            <person name="Moore M.J."/>
            <person name="Landis J.B."/>
            <person name="Lin N."/>
            <person name="Zhang H."/>
            <person name="Zhang X."/>
            <person name="Huang J."/>
            <person name="Zhang X."/>
            <person name="Sun H."/>
            <person name="Wang H."/>
        </authorList>
    </citation>
    <scope>NUCLEOTIDE SEQUENCE [LARGE SCALE GENOMIC DNA]</scope>
    <source>
        <strain evidence="3">TB1705</strain>
        <tissue evidence="3">Leaf</tissue>
    </source>
</reference>
<comment type="similarity">
    <text evidence="1">Belongs to the peptidase S8 family.</text>
</comment>
<dbReference type="PANTHER" id="PTHR10795">
    <property type="entry name" value="PROPROTEIN CONVERTASE SUBTILISIN/KEXIN"/>
    <property type="match status" value="1"/>
</dbReference>
<dbReference type="SUPFAM" id="SSF52743">
    <property type="entry name" value="Subtilisin-like"/>
    <property type="match status" value="1"/>
</dbReference>
<dbReference type="Gene3D" id="3.40.50.200">
    <property type="entry name" value="Peptidase S8/S53 domain"/>
    <property type="match status" value="1"/>
</dbReference>
<evidence type="ECO:0000256" key="2">
    <source>
        <dbReference type="ARBA" id="ARBA00022729"/>
    </source>
</evidence>
<dbReference type="AlphaFoldDB" id="A0A7J7LL24"/>
<evidence type="ECO:0000313" key="3">
    <source>
        <dbReference type="EMBL" id="KAF6143238.1"/>
    </source>
</evidence>
<keyword evidence="2" id="KW-0732">Signal</keyword>
<accession>A0A7J7LL24</accession>
<evidence type="ECO:0000256" key="1">
    <source>
        <dbReference type="ARBA" id="ARBA00011073"/>
    </source>
</evidence>
<protein>
    <submittedName>
        <fullName evidence="3">Uncharacterized protein</fullName>
    </submittedName>
</protein>
<keyword evidence="4" id="KW-1185">Reference proteome</keyword>
<dbReference type="OrthoDB" id="2014869at2759"/>
<dbReference type="GO" id="GO:0006508">
    <property type="term" value="P:proteolysis"/>
    <property type="evidence" value="ECO:0007669"/>
    <property type="project" value="InterPro"/>
</dbReference>
<comment type="caution">
    <text evidence="3">The sequence shown here is derived from an EMBL/GenBank/DDBJ whole genome shotgun (WGS) entry which is preliminary data.</text>
</comment>
<dbReference type="InterPro" id="IPR036852">
    <property type="entry name" value="Peptidase_S8/S53_dom_sf"/>
</dbReference>
<dbReference type="GO" id="GO:0004252">
    <property type="term" value="F:serine-type endopeptidase activity"/>
    <property type="evidence" value="ECO:0007669"/>
    <property type="project" value="InterPro"/>
</dbReference>
<sequence length="103" mass="11344">MYTYSNVLNGFSTTLSPSELREPENTPGFIYSIRDYSVKVDTTHTSDFLNLNPVTGAWPESNYGKDVIIGLLDTEVLPESDSFKDGGMPKVSSRWKGECVAGT</sequence>
<evidence type="ECO:0000313" key="4">
    <source>
        <dbReference type="Proteomes" id="UP000541444"/>
    </source>
</evidence>
<dbReference type="EMBL" id="JACGCM010002208">
    <property type="protein sequence ID" value="KAF6143238.1"/>
    <property type="molecule type" value="Genomic_DNA"/>
</dbReference>
<organism evidence="3 4">
    <name type="scientific">Kingdonia uniflora</name>
    <dbReference type="NCBI Taxonomy" id="39325"/>
    <lineage>
        <taxon>Eukaryota</taxon>
        <taxon>Viridiplantae</taxon>
        <taxon>Streptophyta</taxon>
        <taxon>Embryophyta</taxon>
        <taxon>Tracheophyta</taxon>
        <taxon>Spermatophyta</taxon>
        <taxon>Magnoliopsida</taxon>
        <taxon>Ranunculales</taxon>
        <taxon>Circaeasteraceae</taxon>
        <taxon>Kingdonia</taxon>
    </lineage>
</organism>
<proteinExistence type="inferred from homology"/>
<gene>
    <name evidence="3" type="ORF">GIB67_039021</name>
</gene>